<evidence type="ECO:0000313" key="2">
    <source>
        <dbReference type="Proteomes" id="UP000663814"/>
    </source>
</evidence>
<dbReference type="RefSeq" id="WP_205309957.1">
    <property type="nucleotide sequence ID" value="NZ_JAERPS020000001.1"/>
</dbReference>
<gene>
    <name evidence="1" type="ORF">I4W93_002755</name>
</gene>
<sequence length="284" mass="32351">MKVPTEFKVGFLDYNGTNWIWERIDLRTLWSILLLALISFPSLANKIVVKVGAGIRPPFLLPDGNGMGPEILTALNLVQDDFQFELVSVPIARRVMSLENGLVDIVMWDNINWGWNNIDTLTVSIPLLHSRDSFVAHSSITSVQDYFDNFTGKSICGVNGYHYRFLNYETDYQALSKDHTITLVRTEEESIKMALNKRCDISVASLSAINWFFTVYPDARSQLMVSERYDTKYTRHFLIPIYAPISSDEIDSIFLKANKLGLIEPIYNRYGQSIPQFTTDGVSN</sequence>
<dbReference type="Gene3D" id="3.40.190.10">
    <property type="entry name" value="Periplasmic binding protein-like II"/>
    <property type="match status" value="2"/>
</dbReference>
<dbReference type="SUPFAM" id="SSF53850">
    <property type="entry name" value="Periplasmic binding protein-like II"/>
    <property type="match status" value="1"/>
</dbReference>
<name>A0ABS7X4P4_9GAMM</name>
<keyword evidence="2" id="KW-1185">Reference proteome</keyword>
<comment type="caution">
    <text evidence="1">The sequence shown here is derived from an EMBL/GenBank/DDBJ whole genome shotgun (WGS) entry which is preliminary data.</text>
</comment>
<proteinExistence type="predicted"/>
<dbReference type="EMBL" id="JAERPS020000001">
    <property type="protein sequence ID" value="MBZ9610510.1"/>
    <property type="molecule type" value="Genomic_DNA"/>
</dbReference>
<reference evidence="1 2" key="1">
    <citation type="submission" date="2021-08" db="EMBL/GenBank/DDBJ databases">
        <title>Rheinheimera aquimaris sp. nov., isolated from seawater of the East Sea in Korea.</title>
        <authorList>
            <person name="Kim K.H."/>
            <person name="Wenting R."/>
            <person name="Kim K.R."/>
            <person name="Jeon C.O."/>
        </authorList>
    </citation>
    <scope>NUCLEOTIDE SEQUENCE [LARGE SCALE GENOMIC DNA]</scope>
    <source>
        <strain evidence="1 2">MA-13</strain>
    </source>
</reference>
<accession>A0ABS7X4P4</accession>
<organism evidence="1 2">
    <name type="scientific">Rheinheimera maricola</name>
    <dbReference type="NCBI Taxonomy" id="2793282"/>
    <lineage>
        <taxon>Bacteria</taxon>
        <taxon>Pseudomonadati</taxon>
        <taxon>Pseudomonadota</taxon>
        <taxon>Gammaproteobacteria</taxon>
        <taxon>Chromatiales</taxon>
        <taxon>Chromatiaceae</taxon>
        <taxon>Rheinheimera</taxon>
    </lineage>
</organism>
<evidence type="ECO:0000313" key="1">
    <source>
        <dbReference type="EMBL" id="MBZ9610510.1"/>
    </source>
</evidence>
<protein>
    <submittedName>
        <fullName evidence="1">Transporter substrate-binding domain-containing protein</fullName>
    </submittedName>
</protein>
<dbReference type="Proteomes" id="UP000663814">
    <property type="component" value="Unassembled WGS sequence"/>
</dbReference>